<sequence length="397" mass="44034">MSEQYAIETISLTKAFKDWWGRTKVLAVDDLNLKIKRNEVYGLLGPNGSGKSTTIKVLLSLLHPTKGKSFILGGDSREKRIAERIGFLPEESYLYKYLSAKETLKFYGNLFGIPSKVLNMRIESLLDMVGLSAVANRPIGTFSKGMQRRIGLAQALVNDPDVLILDEPTSGLDPIGTRQIKDLIKKLAGRGKTVLMCSHLLADVEDVCDRICVLYGGRVQCEGIVKDLLRQTGKKQIIAENIQEEALEQACSVIQQAGGSCEVSSPQFRLEDLFIEVVEKAQNEKVATGGAYSTGKIGSFLGEKQQEDKTDKVLDELVSADVAKQEETEKTRPEPETRQAEPEENKQVLSELVKEDESKEEKTKQADDELTPAKEEKKKQKPVKDDVLKDLMGDDDA</sequence>
<dbReference type="PANTHER" id="PTHR42939:SF1">
    <property type="entry name" value="ABC TRANSPORTER ATP-BINDING PROTEIN ALBC-RELATED"/>
    <property type="match status" value="1"/>
</dbReference>
<dbReference type="InterPro" id="IPR017871">
    <property type="entry name" value="ABC_transporter-like_CS"/>
</dbReference>
<dbReference type="PROSITE" id="PS00211">
    <property type="entry name" value="ABC_TRANSPORTER_1"/>
    <property type="match status" value="1"/>
</dbReference>
<protein>
    <submittedName>
        <fullName evidence="6">Putative ABC transporter ATP-binding protein YxlF</fullName>
        <ecNumber evidence="6">3.6.3.-</ecNumber>
    </submittedName>
</protein>
<dbReference type="Gene3D" id="3.40.50.300">
    <property type="entry name" value="P-loop containing nucleotide triphosphate hydrolases"/>
    <property type="match status" value="1"/>
</dbReference>
<dbReference type="AlphaFoldDB" id="A0A1W6LJX4"/>
<dbReference type="GO" id="GO:0005524">
    <property type="term" value="F:ATP binding"/>
    <property type="evidence" value="ECO:0007669"/>
    <property type="project" value="UniProtKB-KW"/>
</dbReference>
<dbReference type="SUPFAM" id="SSF52540">
    <property type="entry name" value="P-loop containing nucleoside triphosphate hydrolases"/>
    <property type="match status" value="1"/>
</dbReference>
<evidence type="ECO:0000256" key="3">
    <source>
        <dbReference type="ARBA" id="ARBA00022840"/>
    </source>
</evidence>
<dbReference type="PROSITE" id="PS50893">
    <property type="entry name" value="ABC_TRANSPORTER_2"/>
    <property type="match status" value="1"/>
</dbReference>
<evidence type="ECO:0000313" key="7">
    <source>
        <dbReference type="Proteomes" id="UP000193334"/>
    </source>
</evidence>
<feature type="domain" description="ABC transporter" evidence="5">
    <location>
        <begin position="7"/>
        <end position="241"/>
    </location>
</feature>
<dbReference type="InterPro" id="IPR051782">
    <property type="entry name" value="ABC_Transporter_VariousFunc"/>
</dbReference>
<dbReference type="KEGG" id="pbp:STSP1_00439"/>
<keyword evidence="6" id="KW-0378">Hydrolase</keyword>
<keyword evidence="1" id="KW-0813">Transport</keyword>
<dbReference type="InterPro" id="IPR003439">
    <property type="entry name" value="ABC_transporter-like_ATP-bd"/>
</dbReference>
<accession>A0A1W6LJX4</accession>
<dbReference type="EMBL" id="CP021023">
    <property type="protein sequence ID" value="ARN56069.1"/>
    <property type="molecule type" value="Genomic_DNA"/>
</dbReference>
<keyword evidence="7" id="KW-1185">Reference proteome</keyword>
<dbReference type="PANTHER" id="PTHR42939">
    <property type="entry name" value="ABC TRANSPORTER ATP-BINDING PROTEIN ALBC-RELATED"/>
    <property type="match status" value="1"/>
</dbReference>
<feature type="compositionally biased region" description="Basic and acidic residues" evidence="4">
    <location>
        <begin position="323"/>
        <end position="397"/>
    </location>
</feature>
<dbReference type="InterPro" id="IPR003593">
    <property type="entry name" value="AAA+_ATPase"/>
</dbReference>
<evidence type="ECO:0000259" key="5">
    <source>
        <dbReference type="PROSITE" id="PS50893"/>
    </source>
</evidence>
<evidence type="ECO:0000313" key="6">
    <source>
        <dbReference type="EMBL" id="ARN56069.1"/>
    </source>
</evidence>
<dbReference type="Proteomes" id="UP000193334">
    <property type="component" value="Chromosome"/>
</dbReference>
<feature type="region of interest" description="Disordered" evidence="4">
    <location>
        <begin position="320"/>
        <end position="397"/>
    </location>
</feature>
<evidence type="ECO:0000256" key="4">
    <source>
        <dbReference type="SAM" id="MobiDB-lite"/>
    </source>
</evidence>
<dbReference type="CDD" id="cd03230">
    <property type="entry name" value="ABC_DR_subfamily_A"/>
    <property type="match status" value="1"/>
</dbReference>
<keyword evidence="3 6" id="KW-0067">ATP-binding</keyword>
<dbReference type="EC" id="3.6.3.-" evidence="6"/>
<dbReference type="GO" id="GO:0016887">
    <property type="term" value="F:ATP hydrolysis activity"/>
    <property type="evidence" value="ECO:0007669"/>
    <property type="project" value="InterPro"/>
</dbReference>
<dbReference type="RefSeq" id="WP_204844987.1">
    <property type="nucleotide sequence ID" value="NZ_CP021023.1"/>
</dbReference>
<dbReference type="Pfam" id="PF00005">
    <property type="entry name" value="ABC_tran"/>
    <property type="match status" value="1"/>
</dbReference>
<dbReference type="STRING" id="1941349.STSP1_00439"/>
<dbReference type="InterPro" id="IPR027417">
    <property type="entry name" value="P-loop_NTPase"/>
</dbReference>
<reference evidence="7" key="1">
    <citation type="submission" date="2017-04" db="EMBL/GenBank/DDBJ databases">
        <title>Comparative genomics and description of representatives of a novel lineage of planctomycetes thriving in anoxic sediments.</title>
        <authorList>
            <person name="Spring S."/>
            <person name="Bunk B."/>
            <person name="Sproer C."/>
        </authorList>
    </citation>
    <scope>NUCLEOTIDE SEQUENCE [LARGE SCALE GENOMIC DNA]</scope>
    <source>
        <strain evidence="7">ST-PulAB-D4</strain>
    </source>
</reference>
<name>A0A1W6LJX4_9BACT</name>
<proteinExistence type="predicted"/>
<evidence type="ECO:0000256" key="1">
    <source>
        <dbReference type="ARBA" id="ARBA00022448"/>
    </source>
</evidence>
<keyword evidence="2" id="KW-0547">Nucleotide-binding</keyword>
<dbReference type="SMART" id="SM00382">
    <property type="entry name" value="AAA"/>
    <property type="match status" value="1"/>
</dbReference>
<gene>
    <name evidence="6" type="primary">yxlF_1</name>
    <name evidence="6" type="ORF">STSP1_00439</name>
</gene>
<evidence type="ECO:0000256" key="2">
    <source>
        <dbReference type="ARBA" id="ARBA00022741"/>
    </source>
</evidence>
<organism evidence="6 7">
    <name type="scientific">Sedimentisphaera salicampi</name>
    <dbReference type="NCBI Taxonomy" id="1941349"/>
    <lineage>
        <taxon>Bacteria</taxon>
        <taxon>Pseudomonadati</taxon>
        <taxon>Planctomycetota</taxon>
        <taxon>Phycisphaerae</taxon>
        <taxon>Sedimentisphaerales</taxon>
        <taxon>Sedimentisphaeraceae</taxon>
        <taxon>Sedimentisphaera</taxon>
    </lineage>
</organism>